<protein>
    <submittedName>
        <fullName evidence="4">1,4-dihydroxy-2-naphthoyl-CoA hydrolase</fullName>
        <ecNumber evidence="4">3.1.2.28</ecNumber>
    </submittedName>
</protein>
<evidence type="ECO:0000256" key="2">
    <source>
        <dbReference type="ARBA" id="ARBA00022801"/>
    </source>
</evidence>
<dbReference type="AlphaFoldDB" id="A0AAE3XM15"/>
<comment type="caution">
    <text evidence="4">The sequence shown here is derived from an EMBL/GenBank/DDBJ whole genome shotgun (WGS) entry which is preliminary data.</text>
</comment>
<feature type="domain" description="Thioesterase" evidence="3">
    <location>
        <begin position="50"/>
        <end position="127"/>
    </location>
</feature>
<evidence type="ECO:0000313" key="4">
    <source>
        <dbReference type="EMBL" id="MDR6239073.1"/>
    </source>
</evidence>
<sequence>MLNTSIPLEQLNAQSKNTLIEHLNIRYTEITESYIKGTMPVNPTTHQPLGLLHGGASAALAETLASVGANLTINPKTHYCVGLEINANHIKSVKDGIVTGIATPLHMGRTTQVWEIRISNEDNKLLCISRMTVAVMAKK</sequence>
<name>A0AAE3XM15_9BACT</name>
<comment type="similarity">
    <text evidence="1">Belongs to the thioesterase PaaI family.</text>
</comment>
<dbReference type="GO" id="GO:0005829">
    <property type="term" value="C:cytosol"/>
    <property type="evidence" value="ECO:0007669"/>
    <property type="project" value="TreeGrafter"/>
</dbReference>
<dbReference type="Pfam" id="PF03061">
    <property type="entry name" value="4HBT"/>
    <property type="match status" value="1"/>
</dbReference>
<keyword evidence="5" id="KW-1185">Reference proteome</keyword>
<dbReference type="RefSeq" id="WP_309938590.1">
    <property type="nucleotide sequence ID" value="NZ_AP025305.1"/>
</dbReference>
<evidence type="ECO:0000259" key="3">
    <source>
        <dbReference type="Pfam" id="PF03061"/>
    </source>
</evidence>
<dbReference type="InterPro" id="IPR029069">
    <property type="entry name" value="HotDog_dom_sf"/>
</dbReference>
<dbReference type="GO" id="GO:0061522">
    <property type="term" value="F:1,4-dihydroxy-2-naphthoyl-CoA thioesterase activity"/>
    <property type="evidence" value="ECO:0007669"/>
    <property type="project" value="UniProtKB-EC"/>
</dbReference>
<gene>
    <name evidence="4" type="ORF">HNQ88_002110</name>
</gene>
<dbReference type="CDD" id="cd03443">
    <property type="entry name" value="PaaI_thioesterase"/>
    <property type="match status" value="1"/>
</dbReference>
<accession>A0AAE3XM15</accession>
<dbReference type="EMBL" id="JAVDQD010000002">
    <property type="protein sequence ID" value="MDR6239073.1"/>
    <property type="molecule type" value="Genomic_DNA"/>
</dbReference>
<dbReference type="PANTHER" id="PTHR43240:SF5">
    <property type="entry name" value="1,4-DIHYDROXY-2-NAPHTHOYL-COA THIOESTERASE 1"/>
    <property type="match status" value="1"/>
</dbReference>
<keyword evidence="2 4" id="KW-0378">Hydrolase</keyword>
<dbReference type="EC" id="3.1.2.28" evidence="4"/>
<dbReference type="InterPro" id="IPR003736">
    <property type="entry name" value="PAAI_dom"/>
</dbReference>
<dbReference type="PANTHER" id="PTHR43240">
    <property type="entry name" value="1,4-DIHYDROXY-2-NAPHTHOYL-COA THIOESTERASE 1"/>
    <property type="match status" value="1"/>
</dbReference>
<dbReference type="Gene3D" id="3.10.129.10">
    <property type="entry name" value="Hotdog Thioesterase"/>
    <property type="match status" value="1"/>
</dbReference>
<dbReference type="InterPro" id="IPR006683">
    <property type="entry name" value="Thioestr_dom"/>
</dbReference>
<dbReference type="NCBIfam" id="TIGR00369">
    <property type="entry name" value="unchar_dom_1"/>
    <property type="match status" value="1"/>
</dbReference>
<evidence type="ECO:0000256" key="1">
    <source>
        <dbReference type="ARBA" id="ARBA00008324"/>
    </source>
</evidence>
<reference evidence="4" key="1">
    <citation type="submission" date="2023-07" db="EMBL/GenBank/DDBJ databases">
        <title>Genomic Encyclopedia of Type Strains, Phase IV (KMG-IV): sequencing the most valuable type-strain genomes for metagenomic binning, comparative biology and taxonomic classification.</title>
        <authorList>
            <person name="Goeker M."/>
        </authorList>
    </citation>
    <scope>NUCLEOTIDE SEQUENCE</scope>
    <source>
        <strain evidence="4">DSM 26174</strain>
    </source>
</reference>
<dbReference type="SUPFAM" id="SSF54637">
    <property type="entry name" value="Thioesterase/thiol ester dehydrase-isomerase"/>
    <property type="match status" value="1"/>
</dbReference>
<organism evidence="4 5">
    <name type="scientific">Aureibacter tunicatorum</name>
    <dbReference type="NCBI Taxonomy" id="866807"/>
    <lineage>
        <taxon>Bacteria</taxon>
        <taxon>Pseudomonadati</taxon>
        <taxon>Bacteroidota</taxon>
        <taxon>Cytophagia</taxon>
        <taxon>Cytophagales</taxon>
        <taxon>Persicobacteraceae</taxon>
        <taxon>Aureibacter</taxon>
    </lineage>
</organism>
<proteinExistence type="inferred from homology"/>
<dbReference type="Proteomes" id="UP001185092">
    <property type="component" value="Unassembled WGS sequence"/>
</dbReference>
<evidence type="ECO:0000313" key="5">
    <source>
        <dbReference type="Proteomes" id="UP001185092"/>
    </source>
</evidence>